<keyword evidence="2" id="KW-0732">Signal</keyword>
<dbReference type="EMBL" id="BMHP01000019">
    <property type="protein sequence ID" value="GGE02514.1"/>
    <property type="molecule type" value="Genomic_DNA"/>
</dbReference>
<comment type="caution">
    <text evidence="4">The sequence shown here is derived from an EMBL/GenBank/DDBJ whole genome shotgun (WGS) entry which is preliminary data.</text>
</comment>
<keyword evidence="5" id="KW-1185">Reference proteome</keyword>
<name>A0A917E5F2_9BACL</name>
<evidence type="ECO:0000313" key="4">
    <source>
        <dbReference type="EMBL" id="GGE02514.1"/>
    </source>
</evidence>
<dbReference type="AlphaFoldDB" id="A0A917E5F2"/>
<dbReference type="SUPFAM" id="SSF53850">
    <property type="entry name" value="Periplasmic binding protein-like II"/>
    <property type="match status" value="1"/>
</dbReference>
<dbReference type="InterPro" id="IPR022627">
    <property type="entry name" value="DUF3502"/>
</dbReference>
<feature type="compositionally biased region" description="Polar residues" evidence="1">
    <location>
        <begin position="30"/>
        <end position="53"/>
    </location>
</feature>
<reference evidence="4" key="2">
    <citation type="submission" date="2020-09" db="EMBL/GenBank/DDBJ databases">
        <authorList>
            <person name="Sun Q."/>
            <person name="Zhou Y."/>
        </authorList>
    </citation>
    <scope>NUCLEOTIDE SEQUENCE</scope>
    <source>
        <strain evidence="4">CGMCC 1.15178</strain>
    </source>
</reference>
<evidence type="ECO:0000256" key="1">
    <source>
        <dbReference type="SAM" id="MobiDB-lite"/>
    </source>
</evidence>
<proteinExistence type="predicted"/>
<organism evidence="4 5">
    <name type="scientific">Paenibacillus nasutitermitis</name>
    <dbReference type="NCBI Taxonomy" id="1652958"/>
    <lineage>
        <taxon>Bacteria</taxon>
        <taxon>Bacillati</taxon>
        <taxon>Bacillota</taxon>
        <taxon>Bacilli</taxon>
        <taxon>Bacillales</taxon>
        <taxon>Paenibacillaceae</taxon>
        <taxon>Paenibacillus</taxon>
    </lineage>
</organism>
<evidence type="ECO:0000313" key="5">
    <source>
        <dbReference type="Proteomes" id="UP000612456"/>
    </source>
</evidence>
<sequence>MRKKSRTSLLFVTGVVLVLAMMVSACSGNNSTNQPTGGQGQTATSNPESTETTDTAKLDPVELTWYFPNTIQNMKDIELVQAEMNKIIQEEINATIKLMPLDWGAYDQKMNVMTGAGEKFDLMFTAPWSNNYFQNVSREALLPLDELLDKYAPTLKETVPASVWDATRVKGKIYGAINWQIVAMPYGTGIEKKYAEKYNVNLDEIDKYEDFEPYLEAWNESYPPLVYRKDGADPFTSQPPYFRMDSIGEDSSVGWISLDDTSMKVFNQFESTEFKNFVELMHKWYKAGYFPKDAALQTSAQANANMKAGRGEFMGIGSPIKPGVEAESKAALNRDIVVKPLSEAIITTNRAIATMTGISATSDNPERAMMFLELINSNKGLYNLLSNGIEGKHYKIVSDNVIEKVVENNGYNPGTDWMFGNQFNAYYTSKEMVGVWEQTIEMNKNAVTSPLLGFSFDPELVKTELAQSNAVFQQYKDALLSGTADPEKTLPEFLDKLEKSGANKVIEEKQKQIDAWKNAK</sequence>
<gene>
    <name evidence="4" type="ORF">GCM10010911_71930</name>
</gene>
<dbReference type="PANTHER" id="PTHR43649:SF17">
    <property type="entry name" value="ABC TRANSPORTER SOLUTE BINDING PROTEIN-SUGAR TRANSPORT"/>
    <property type="match status" value="1"/>
</dbReference>
<dbReference type="Pfam" id="PF12010">
    <property type="entry name" value="DUF3502"/>
    <property type="match status" value="1"/>
</dbReference>
<feature type="signal peptide" evidence="2">
    <location>
        <begin position="1"/>
        <end position="27"/>
    </location>
</feature>
<reference evidence="4" key="1">
    <citation type="journal article" date="2014" name="Int. J. Syst. Evol. Microbiol.">
        <title>Complete genome sequence of Corynebacterium casei LMG S-19264T (=DSM 44701T), isolated from a smear-ripened cheese.</title>
        <authorList>
            <consortium name="US DOE Joint Genome Institute (JGI-PGF)"/>
            <person name="Walter F."/>
            <person name="Albersmeier A."/>
            <person name="Kalinowski J."/>
            <person name="Ruckert C."/>
        </authorList>
    </citation>
    <scope>NUCLEOTIDE SEQUENCE</scope>
    <source>
        <strain evidence="4">CGMCC 1.15178</strain>
    </source>
</reference>
<evidence type="ECO:0000259" key="3">
    <source>
        <dbReference type="Pfam" id="PF12010"/>
    </source>
</evidence>
<dbReference type="PROSITE" id="PS51257">
    <property type="entry name" value="PROKAR_LIPOPROTEIN"/>
    <property type="match status" value="1"/>
</dbReference>
<feature type="domain" description="DUF3502" evidence="3">
    <location>
        <begin position="450"/>
        <end position="518"/>
    </location>
</feature>
<feature type="chain" id="PRO_5039718495" evidence="2">
    <location>
        <begin position="28"/>
        <end position="520"/>
    </location>
</feature>
<feature type="region of interest" description="Disordered" evidence="1">
    <location>
        <begin position="30"/>
        <end position="55"/>
    </location>
</feature>
<dbReference type="RefSeq" id="WP_189001009.1">
    <property type="nucleotide sequence ID" value="NZ_BMHP01000019.1"/>
</dbReference>
<dbReference type="PANTHER" id="PTHR43649">
    <property type="entry name" value="ARABINOSE-BINDING PROTEIN-RELATED"/>
    <property type="match status" value="1"/>
</dbReference>
<protein>
    <submittedName>
        <fullName evidence="4">ABC transporter substrate-binding protein</fullName>
    </submittedName>
</protein>
<dbReference type="Gene3D" id="3.40.190.10">
    <property type="entry name" value="Periplasmic binding protein-like II"/>
    <property type="match status" value="2"/>
</dbReference>
<dbReference type="Proteomes" id="UP000612456">
    <property type="component" value="Unassembled WGS sequence"/>
</dbReference>
<accession>A0A917E5F2</accession>
<evidence type="ECO:0000256" key="2">
    <source>
        <dbReference type="SAM" id="SignalP"/>
    </source>
</evidence>
<dbReference type="InterPro" id="IPR050490">
    <property type="entry name" value="Bact_solute-bd_prot1"/>
</dbReference>